<accession>A0A4R8DIG5</accession>
<dbReference type="Proteomes" id="UP000294498">
    <property type="component" value="Unassembled WGS sequence"/>
</dbReference>
<comment type="caution">
    <text evidence="1">The sequence shown here is derived from an EMBL/GenBank/DDBJ whole genome shotgun (WGS) entry which is preliminary data.</text>
</comment>
<protein>
    <submittedName>
        <fullName evidence="1">Uncharacterized protein</fullName>
    </submittedName>
</protein>
<evidence type="ECO:0000313" key="2">
    <source>
        <dbReference type="Proteomes" id="UP000294498"/>
    </source>
</evidence>
<dbReference type="AlphaFoldDB" id="A0A4R8DIG5"/>
<name>A0A4R8DIG5_9BACT</name>
<sequence length="556" mass="60981">MSGTRTAILLGFAVVLTVAARGQNAVHPRFAPDPRLSVYQYAVTEAGCTAYLWIPERCRFVRGIIIALSNLTERDWLEDSLIRKTAADEGLGIAWVSLGKNATITADMDKASGRALEQLLDDLADASGYTEIATAPLLPMGHSAHGHFAWTVAKWNPGRTIATIPFKTIPWPDSLGFKDVPVCYIVGQTTEWPQYRVPDPATQPGDRDFYWPVVTRGAVALRSADEHNLVGVVTDAGGGHFDWNDRLARFVALYIRKACAYRLPPAPAGNDGAGASAAAARRASAPALLRAIAPGQGWLTDTGGMSPDRYPPAPYKKYQGDPRKAFWFFDEETARAAAAFEGDRKQRARQMPTFVQDGDTIDPAKTGYAPLKFEPGEDGLTFTVRGAFLDKMPRELLGSGTTLGHADGPIRFEVITGPAEQTGPNTFRVRFNRDGIGGDIWLLAWQPGDEQYRWAVQPGKIHLPDGPNESGRITFPKIKGQKLEATSDNGRPVYYYVDFGPAYIKGDSLILTKIPPRSRYPVAVTVTAYQWGRTQTPLYQTAEPVTQTIYIEKTHQ</sequence>
<dbReference type="EMBL" id="SODV01000002">
    <property type="protein sequence ID" value="TDW96956.1"/>
    <property type="molecule type" value="Genomic_DNA"/>
</dbReference>
<keyword evidence="2" id="KW-1185">Reference proteome</keyword>
<gene>
    <name evidence="1" type="ORF">EDB95_4792</name>
</gene>
<proteinExistence type="predicted"/>
<reference evidence="1 2" key="1">
    <citation type="submission" date="2019-03" db="EMBL/GenBank/DDBJ databases">
        <title>Genomic Encyclopedia of Type Strains, Phase IV (KMG-IV): sequencing the most valuable type-strain genomes for metagenomic binning, comparative biology and taxonomic classification.</title>
        <authorList>
            <person name="Goeker M."/>
        </authorList>
    </citation>
    <scope>NUCLEOTIDE SEQUENCE [LARGE SCALE GENOMIC DNA]</scope>
    <source>
        <strain evidence="1 2">DSM 100059</strain>
    </source>
</reference>
<evidence type="ECO:0000313" key="1">
    <source>
        <dbReference type="EMBL" id="TDW96956.1"/>
    </source>
</evidence>
<organism evidence="1 2">
    <name type="scientific">Dinghuibacter silviterrae</name>
    <dbReference type="NCBI Taxonomy" id="1539049"/>
    <lineage>
        <taxon>Bacteria</taxon>
        <taxon>Pseudomonadati</taxon>
        <taxon>Bacteroidota</taxon>
        <taxon>Chitinophagia</taxon>
        <taxon>Chitinophagales</taxon>
        <taxon>Chitinophagaceae</taxon>
        <taxon>Dinghuibacter</taxon>
    </lineage>
</organism>